<dbReference type="SUPFAM" id="SSF55681">
    <property type="entry name" value="Class II aaRS and biotin synthetases"/>
    <property type="match status" value="1"/>
</dbReference>
<dbReference type="InterPro" id="IPR036621">
    <property type="entry name" value="Anticodon-bd_dom_sf"/>
</dbReference>
<protein>
    <recommendedName>
        <fullName evidence="4">DNA polymerase subunit gamma-2, mitochondrial</fullName>
    </recommendedName>
</protein>
<reference evidence="2" key="2">
    <citation type="journal article" date="2023" name="Commun. Biol.">
        <title>Intrasexual cuticular hydrocarbon dimorphism in a wasp sheds light on hydrocarbon biosynthesis genes in Hymenoptera.</title>
        <authorList>
            <person name="Moris V.C."/>
            <person name="Podsiadlowski L."/>
            <person name="Martin S."/>
            <person name="Oeyen J.P."/>
            <person name="Donath A."/>
            <person name="Petersen M."/>
            <person name="Wilbrandt J."/>
            <person name="Misof B."/>
            <person name="Liedtke D."/>
            <person name="Thamm M."/>
            <person name="Scheiner R."/>
            <person name="Schmitt T."/>
            <person name="Niehuis O."/>
        </authorList>
    </citation>
    <scope>NUCLEOTIDE SEQUENCE</scope>
    <source>
        <strain evidence="2">GBR_01_08_01A</strain>
    </source>
</reference>
<dbReference type="Pfam" id="PF02686">
    <property type="entry name" value="GatC"/>
    <property type="match status" value="1"/>
</dbReference>
<evidence type="ECO:0000313" key="3">
    <source>
        <dbReference type="Proteomes" id="UP001258017"/>
    </source>
</evidence>
<keyword evidence="1" id="KW-0496">Mitochondrion</keyword>
<evidence type="ECO:0000256" key="1">
    <source>
        <dbReference type="ARBA" id="ARBA00023128"/>
    </source>
</evidence>
<dbReference type="Gene3D" id="3.30.930.10">
    <property type="entry name" value="Bira Bifunctional Protein, Domain 2"/>
    <property type="match status" value="1"/>
</dbReference>
<dbReference type="InterPro" id="IPR045864">
    <property type="entry name" value="aa-tRNA-synth_II/BPL/LPL"/>
</dbReference>
<dbReference type="AlphaFoldDB" id="A0AAD9RHB4"/>
<name>A0AAD9RHB4_9HYME</name>
<dbReference type="Gene3D" id="3.40.50.800">
    <property type="entry name" value="Anticodon-binding domain"/>
    <property type="match status" value="1"/>
</dbReference>
<dbReference type="InterPro" id="IPR036113">
    <property type="entry name" value="Asp/Glu-ADT_sf_sub_c"/>
</dbReference>
<dbReference type="SUPFAM" id="SSF52954">
    <property type="entry name" value="Class II aaRS ABD-related"/>
    <property type="match status" value="1"/>
</dbReference>
<dbReference type="EMBL" id="JAIFRP010000118">
    <property type="protein sequence ID" value="KAK2579066.1"/>
    <property type="molecule type" value="Genomic_DNA"/>
</dbReference>
<evidence type="ECO:0000313" key="2">
    <source>
        <dbReference type="EMBL" id="KAK2579066.1"/>
    </source>
</evidence>
<proteinExistence type="predicted"/>
<accession>A0AAD9RHB4</accession>
<dbReference type="SUPFAM" id="SSF141000">
    <property type="entry name" value="Glu-tRNAGln amidotransferase C subunit"/>
    <property type="match status" value="1"/>
</dbReference>
<comment type="caution">
    <text evidence="2">The sequence shown here is derived from an EMBL/GenBank/DDBJ whole genome shotgun (WGS) entry which is preliminary data.</text>
</comment>
<dbReference type="GO" id="GO:0006450">
    <property type="term" value="P:regulation of translational fidelity"/>
    <property type="evidence" value="ECO:0007669"/>
    <property type="project" value="InterPro"/>
</dbReference>
<sequence length="391" mass="45573">MILYSDNNNIAETAVNFSERLRNFNVPKEIEPLYTPLESCDLYLRQDKVQKINNRQKILKNAQVLEEEYFIVIGTTFMNFSPNGFTYGSQGYMLLRNIETHWFQHCITMLPYNVFITTTDKFKHTLKVLDDMSINDIPYGLAMIEDSKTSWNQFILPLECKVTSHKIAKTITFVHKTQSKDLFYKKQRERKMWWRKLTENPSRFILTEVKGQKNRDIIDIEVKFPFGNIIVESIIYHHDVQKLLVEATNCKYDVTNVHMIEHVASLDWGCLALLFDSCECDESNRILLHPKISPYKVAFYIARESNEIDLDIEKLNRFIMYLNNTLKTKGLEAILTNTKEVIEMCLVPFVVTVAKTSLKNGIVHITNRSTTLAEAIHFTDLPKYVASQCCH</sequence>
<evidence type="ECO:0008006" key="4">
    <source>
        <dbReference type="Google" id="ProtNLM"/>
    </source>
</evidence>
<dbReference type="InterPro" id="IPR003837">
    <property type="entry name" value="GatC"/>
</dbReference>
<dbReference type="Proteomes" id="UP001258017">
    <property type="component" value="Unassembled WGS sequence"/>
</dbReference>
<reference evidence="2" key="1">
    <citation type="submission" date="2021-08" db="EMBL/GenBank/DDBJ databases">
        <authorList>
            <person name="Misof B."/>
            <person name="Oliver O."/>
            <person name="Podsiadlowski L."/>
            <person name="Donath A."/>
            <person name="Peters R."/>
            <person name="Mayer C."/>
            <person name="Rust J."/>
            <person name="Gunkel S."/>
            <person name="Lesny P."/>
            <person name="Martin S."/>
            <person name="Oeyen J.P."/>
            <person name="Petersen M."/>
            <person name="Panagiotis P."/>
            <person name="Wilbrandt J."/>
            <person name="Tanja T."/>
        </authorList>
    </citation>
    <scope>NUCLEOTIDE SEQUENCE</scope>
    <source>
        <strain evidence="2">GBR_01_08_01A</strain>
        <tissue evidence="2">Thorax + abdomen</tissue>
    </source>
</reference>
<organism evidence="2 3">
    <name type="scientific">Odynerus spinipes</name>
    <dbReference type="NCBI Taxonomy" id="1348599"/>
    <lineage>
        <taxon>Eukaryota</taxon>
        <taxon>Metazoa</taxon>
        <taxon>Ecdysozoa</taxon>
        <taxon>Arthropoda</taxon>
        <taxon>Hexapoda</taxon>
        <taxon>Insecta</taxon>
        <taxon>Pterygota</taxon>
        <taxon>Neoptera</taxon>
        <taxon>Endopterygota</taxon>
        <taxon>Hymenoptera</taxon>
        <taxon>Apocrita</taxon>
        <taxon>Aculeata</taxon>
        <taxon>Vespoidea</taxon>
        <taxon>Vespidae</taxon>
        <taxon>Eumeninae</taxon>
        <taxon>Odynerus</taxon>
    </lineage>
</organism>
<gene>
    <name evidence="2" type="ORF">KPH14_002670</name>
</gene>
<keyword evidence="3" id="KW-1185">Reference proteome</keyword>